<dbReference type="GO" id="GO:0005886">
    <property type="term" value="C:plasma membrane"/>
    <property type="evidence" value="ECO:0007669"/>
    <property type="project" value="UniProtKB-SubCell"/>
</dbReference>
<name>A0A162EEH3_9BACI</name>
<comment type="similarity">
    <text evidence="2">Belongs to the BMP lipoprotein family.</text>
</comment>
<organism evidence="8 9">
    <name type="scientific">Alkalihalobacillus trypoxylicola</name>
    <dbReference type="NCBI Taxonomy" id="519424"/>
    <lineage>
        <taxon>Bacteria</taxon>
        <taxon>Bacillati</taxon>
        <taxon>Bacillota</taxon>
        <taxon>Bacilli</taxon>
        <taxon>Bacillales</taxon>
        <taxon>Bacillaceae</taxon>
        <taxon>Alkalihalobacillus</taxon>
    </lineage>
</organism>
<evidence type="ECO:0000256" key="5">
    <source>
        <dbReference type="ARBA" id="ARBA00023136"/>
    </source>
</evidence>
<evidence type="ECO:0000313" key="8">
    <source>
        <dbReference type="EMBL" id="KYG32383.1"/>
    </source>
</evidence>
<dbReference type="EMBL" id="LTAO01000012">
    <property type="protein sequence ID" value="KYG32383.1"/>
    <property type="molecule type" value="Genomic_DNA"/>
</dbReference>
<dbReference type="PANTHER" id="PTHR34296">
    <property type="entry name" value="TRANSCRIPTIONAL ACTIVATOR PROTEIN MED"/>
    <property type="match status" value="1"/>
</dbReference>
<dbReference type="OrthoDB" id="2556857at2"/>
<dbReference type="Proteomes" id="UP000075806">
    <property type="component" value="Unassembled WGS sequence"/>
</dbReference>
<evidence type="ECO:0000256" key="6">
    <source>
        <dbReference type="ARBA" id="ARBA00023288"/>
    </source>
</evidence>
<dbReference type="AlphaFoldDB" id="A0A162EEH3"/>
<dbReference type="InterPro" id="IPR003760">
    <property type="entry name" value="PnrA-like"/>
</dbReference>
<keyword evidence="9" id="KW-1185">Reference proteome</keyword>
<evidence type="ECO:0000256" key="4">
    <source>
        <dbReference type="ARBA" id="ARBA00022729"/>
    </source>
</evidence>
<sequence>MLRRTIFIFFLPIVLFIGCSNEVVHTKKEKVGLLLEDSIYDQGWNSKGYQGLLNIHTNLDVEVYSKEEVNTEEKIKSTIEEFYLNDVSIIFGHGQMYAHYFSEMADEYPDIHFISFNGHVKGNNVTSLHFDGYAMGYFAGSLSAIMSQNNKIAVIAAFPWQPEIEGFIEGAKFENEDINVKVEYVNSWTDEELALSYYQSLKNDEVDVFYPIGDGFHISVLEEIKNDGLYIIGYVSDFSDLGEATVLTSTIQHVDELYEIVTRKYLDGELDTGNLYFDFQDSVISLGKFGSQVSEGIVEYMEDAVIHYIENGEMQEERYQDSNLP</sequence>
<dbReference type="Pfam" id="PF02608">
    <property type="entry name" value="Bmp"/>
    <property type="match status" value="1"/>
</dbReference>
<reference evidence="8" key="1">
    <citation type="submission" date="2016-02" db="EMBL/GenBank/DDBJ databases">
        <title>Genome sequence of Bacillus trypoxylicola KCTC 13244(T).</title>
        <authorList>
            <person name="Jeong H."/>
            <person name="Park S.-H."/>
            <person name="Choi S.-K."/>
        </authorList>
    </citation>
    <scope>NUCLEOTIDE SEQUENCE [LARGE SCALE GENOMIC DNA]</scope>
    <source>
        <strain evidence="8">KCTC 13244</strain>
    </source>
</reference>
<dbReference type="STRING" id="519424.AZF04_06370"/>
<protein>
    <submittedName>
        <fullName evidence="8">Transcriptional regulator</fullName>
    </submittedName>
</protein>
<evidence type="ECO:0000259" key="7">
    <source>
        <dbReference type="Pfam" id="PF02608"/>
    </source>
</evidence>
<dbReference type="PROSITE" id="PS51257">
    <property type="entry name" value="PROKAR_LIPOPROTEIN"/>
    <property type="match status" value="1"/>
</dbReference>
<comment type="subcellular location">
    <subcellularLocation>
        <location evidence="1">Cell membrane</location>
        <topology evidence="1">Lipid-anchor</topology>
    </subcellularLocation>
</comment>
<dbReference type="InterPro" id="IPR050957">
    <property type="entry name" value="BMP_lipoprotein"/>
</dbReference>
<evidence type="ECO:0000313" key="9">
    <source>
        <dbReference type="Proteomes" id="UP000075806"/>
    </source>
</evidence>
<dbReference type="PANTHER" id="PTHR34296:SF2">
    <property type="entry name" value="ABC TRANSPORTER GUANOSINE-BINDING PROTEIN NUPN"/>
    <property type="match status" value="1"/>
</dbReference>
<gene>
    <name evidence="8" type="ORF">AZF04_06370</name>
</gene>
<keyword evidence="6" id="KW-0449">Lipoprotein</keyword>
<proteinExistence type="inferred from homology"/>
<keyword evidence="3" id="KW-1003">Cell membrane</keyword>
<dbReference type="InterPro" id="IPR028082">
    <property type="entry name" value="Peripla_BP_I"/>
</dbReference>
<dbReference type="RefSeq" id="WP_061948649.1">
    <property type="nucleotide sequence ID" value="NZ_LTAO01000012.1"/>
</dbReference>
<dbReference type="Gene3D" id="3.40.50.2300">
    <property type="match status" value="2"/>
</dbReference>
<feature type="domain" description="ABC transporter substrate-binding protein PnrA-like" evidence="7">
    <location>
        <begin position="28"/>
        <end position="303"/>
    </location>
</feature>
<evidence type="ECO:0000256" key="1">
    <source>
        <dbReference type="ARBA" id="ARBA00004193"/>
    </source>
</evidence>
<evidence type="ECO:0000256" key="2">
    <source>
        <dbReference type="ARBA" id="ARBA00008610"/>
    </source>
</evidence>
<keyword evidence="5" id="KW-0472">Membrane</keyword>
<evidence type="ECO:0000256" key="3">
    <source>
        <dbReference type="ARBA" id="ARBA00022475"/>
    </source>
</evidence>
<accession>A0A162EEH3</accession>
<dbReference type="SUPFAM" id="SSF53822">
    <property type="entry name" value="Periplasmic binding protein-like I"/>
    <property type="match status" value="1"/>
</dbReference>
<comment type="caution">
    <text evidence="8">The sequence shown here is derived from an EMBL/GenBank/DDBJ whole genome shotgun (WGS) entry which is preliminary data.</text>
</comment>
<keyword evidence="4" id="KW-0732">Signal</keyword>